<dbReference type="EMBL" id="LRRQ01000040">
    <property type="protein sequence ID" value="OAM91136.1"/>
    <property type="molecule type" value="Genomic_DNA"/>
</dbReference>
<name>A0A178IPW7_9BACT</name>
<evidence type="ECO:0000313" key="2">
    <source>
        <dbReference type="Proteomes" id="UP000078486"/>
    </source>
</evidence>
<comment type="caution">
    <text evidence="1">The sequence shown here is derived from an EMBL/GenBank/DDBJ whole genome shotgun (WGS) entry which is preliminary data.</text>
</comment>
<accession>A0A178IPW7</accession>
<reference evidence="1 2" key="1">
    <citation type="submission" date="2016-01" db="EMBL/GenBank/DDBJ databases">
        <title>High potential of lignocellulose degradation of a new Verrucomicrobia species.</title>
        <authorList>
            <person name="Wang Y."/>
            <person name="Shi Y."/>
            <person name="Qiu Z."/>
            <person name="Liu S."/>
            <person name="Yang H."/>
        </authorList>
    </citation>
    <scope>NUCLEOTIDE SEQUENCE [LARGE SCALE GENOMIC DNA]</scope>
    <source>
        <strain evidence="1 2">TSB47</strain>
    </source>
</reference>
<sequence>MPMTVEQIVEETAQWPVDAVAELLDRIALAKHGDMSAARMDAWTGTALRRCAELDSGQAELIPGAVASARIRKIVGR</sequence>
<dbReference type="OrthoDB" id="199932at2"/>
<proteinExistence type="predicted"/>
<protein>
    <submittedName>
        <fullName evidence="1">Addiction module antitoxin RelB</fullName>
    </submittedName>
</protein>
<organism evidence="1 2">
    <name type="scientific">Termitidicoccus mucosus</name>
    <dbReference type="NCBI Taxonomy" id="1184151"/>
    <lineage>
        <taxon>Bacteria</taxon>
        <taxon>Pseudomonadati</taxon>
        <taxon>Verrucomicrobiota</taxon>
        <taxon>Opitutia</taxon>
        <taxon>Opitutales</taxon>
        <taxon>Opitutaceae</taxon>
        <taxon>Termitidicoccus</taxon>
    </lineage>
</organism>
<dbReference type="Proteomes" id="UP000078486">
    <property type="component" value="Unassembled WGS sequence"/>
</dbReference>
<dbReference type="AlphaFoldDB" id="A0A178IPW7"/>
<evidence type="ECO:0000313" key="1">
    <source>
        <dbReference type="EMBL" id="OAM91136.1"/>
    </source>
</evidence>
<gene>
    <name evidence="1" type="ORF">AW736_05010</name>
</gene>
<keyword evidence="2" id="KW-1185">Reference proteome</keyword>